<dbReference type="eggNOG" id="COG2385">
    <property type="taxonomic scope" value="Bacteria"/>
</dbReference>
<accession>R7RSR8</accession>
<dbReference type="Pfam" id="PF08486">
    <property type="entry name" value="SpoIID"/>
    <property type="match status" value="1"/>
</dbReference>
<feature type="domain" description="Sporulation stage II protein D amidase enhancer LytB N-terminal" evidence="1">
    <location>
        <begin position="122"/>
        <end position="212"/>
    </location>
</feature>
<protein>
    <submittedName>
        <fullName evidence="2">SPOIID HOMOLOG</fullName>
    </submittedName>
</protein>
<dbReference type="EMBL" id="CAVN010000111">
    <property type="protein sequence ID" value="CDF59064.1"/>
    <property type="molecule type" value="Genomic_DNA"/>
</dbReference>
<sequence length="467" mass="53193">MIVIESPPKLDTIRVGISQNNNSNYNHGEVRLYSKRGLELIADDQNYNIPKENKLQITFKKEVLVLNVLDKEGKLISKLLETNRPVKVFGVKNSLLYMEKQINNISYIPTYPGYLEIKLNSEGFNIINVVQMEDYIRFVVPSEVPYSAGIEGYKAQAIAARTYAISDMLSGRFEGYGFHVDDSTLSQVYNSQPTNDLVKEAVQSTQNLVMTYKNKIIDAKYYSTSCGFGASYDEVWSDKTSKPYLTFNNFTDKQIKDLTNDVDALSFFKDWTVNAIDSASPYFRWKYTLSSKQLNTIINQNIYESYLNSPTSFKKKWLFNIYIKTKISPQGIGQIQDIYISKHTPSGLVSELTIISETGTYKIVGSRIIKKLVTPLKTMDKILLTRLRGEPIKNFESLPSAFFSIDREFKSNRLTSITIYGGGYGHGVGMSQYGLIESSRIGKDYRTILTTFYKDIEFADLNTIKIE</sequence>
<proteinExistence type="predicted"/>
<dbReference type="AlphaFoldDB" id="R7RSR8"/>
<name>R7RSR8_9CLOT</name>
<dbReference type="GO" id="GO:0030435">
    <property type="term" value="P:sporulation resulting in formation of a cellular spore"/>
    <property type="evidence" value="ECO:0007669"/>
    <property type="project" value="InterPro"/>
</dbReference>
<evidence type="ECO:0000259" key="1">
    <source>
        <dbReference type="Pfam" id="PF08486"/>
    </source>
</evidence>
<evidence type="ECO:0000313" key="2">
    <source>
        <dbReference type="EMBL" id="CDF59064.1"/>
    </source>
</evidence>
<dbReference type="NCBIfam" id="TIGR02669">
    <property type="entry name" value="SpoIID_LytB"/>
    <property type="match status" value="1"/>
</dbReference>
<evidence type="ECO:0000313" key="3">
    <source>
        <dbReference type="Proteomes" id="UP000014923"/>
    </source>
</evidence>
<comment type="caution">
    <text evidence="2">The sequence shown here is derived from an EMBL/GenBank/DDBJ whole genome shotgun (WGS) entry which is preliminary data.</text>
</comment>
<organism evidence="2 3">
    <name type="scientific">Thermobrachium celere DSM 8682</name>
    <dbReference type="NCBI Taxonomy" id="941824"/>
    <lineage>
        <taxon>Bacteria</taxon>
        <taxon>Bacillati</taxon>
        <taxon>Bacillota</taxon>
        <taxon>Clostridia</taxon>
        <taxon>Eubacteriales</taxon>
        <taxon>Clostridiaceae</taxon>
        <taxon>Thermobrachium</taxon>
    </lineage>
</organism>
<keyword evidence="3" id="KW-1185">Reference proteome</keyword>
<dbReference type="InterPro" id="IPR013486">
    <property type="entry name" value="SpoIID/LytB"/>
</dbReference>
<dbReference type="Proteomes" id="UP000014923">
    <property type="component" value="Unassembled WGS sequence"/>
</dbReference>
<dbReference type="InterPro" id="IPR013693">
    <property type="entry name" value="SpoIID/LytB_N"/>
</dbReference>
<reference evidence="2" key="1">
    <citation type="submission" date="2013-03" db="EMBL/GenBank/DDBJ databases">
        <title>Draft genome sequence of the hydrogen-ethanol-producing anaerobic alkalithermophilic Caloramator celere.</title>
        <authorList>
            <person name="Ciranna A."/>
            <person name="Larjo A."/>
            <person name="Kivisto A."/>
            <person name="Santala V."/>
            <person name="Roos C."/>
            <person name="Karp M."/>
        </authorList>
    </citation>
    <scope>NUCLEOTIDE SEQUENCE [LARGE SCALE GENOMIC DNA]</scope>
    <source>
        <strain evidence="2">DSM 8682</strain>
    </source>
</reference>
<gene>
    <name evidence="2" type="ORF">TCEL_02132</name>
</gene>
<dbReference type="HOGENOM" id="CLU_021203_2_1_9"/>